<gene>
    <name evidence="2" type="ORF">LCGC14_2940310</name>
</gene>
<evidence type="ECO:0000259" key="1">
    <source>
        <dbReference type="SMART" id="SM00974"/>
    </source>
</evidence>
<dbReference type="EMBL" id="LAZR01058957">
    <property type="protein sequence ID" value="KKK68812.1"/>
    <property type="molecule type" value="Genomic_DNA"/>
</dbReference>
<reference evidence="2" key="1">
    <citation type="journal article" date="2015" name="Nature">
        <title>Complex archaea that bridge the gap between prokaryotes and eukaryotes.</title>
        <authorList>
            <person name="Spang A."/>
            <person name="Saw J.H."/>
            <person name="Jorgensen S.L."/>
            <person name="Zaremba-Niedzwiedzka K."/>
            <person name="Martijn J."/>
            <person name="Lind A.E."/>
            <person name="van Eijk R."/>
            <person name="Schleper C."/>
            <person name="Guy L."/>
            <person name="Ettema T.J."/>
        </authorList>
    </citation>
    <scope>NUCLEOTIDE SEQUENCE</scope>
</reference>
<dbReference type="Pfam" id="PF13455">
    <property type="entry name" value="MUG113"/>
    <property type="match status" value="1"/>
</dbReference>
<comment type="caution">
    <text evidence="2">The sequence shown here is derived from an EMBL/GenBank/DDBJ whole genome shotgun (WGS) entry which is preliminary data.</text>
</comment>
<organism evidence="2">
    <name type="scientific">marine sediment metagenome</name>
    <dbReference type="NCBI Taxonomy" id="412755"/>
    <lineage>
        <taxon>unclassified sequences</taxon>
        <taxon>metagenomes</taxon>
        <taxon>ecological metagenomes</taxon>
    </lineage>
</organism>
<protein>
    <recommendedName>
        <fullName evidence="1">Bacteriophage T5 Orf172 DNA-binding domain-containing protein</fullName>
    </recommendedName>
</protein>
<evidence type="ECO:0000313" key="2">
    <source>
        <dbReference type="EMBL" id="KKK68812.1"/>
    </source>
</evidence>
<name>A0A0F8XI64_9ZZZZ</name>
<feature type="domain" description="Bacteriophage T5 Orf172 DNA-binding" evidence="1">
    <location>
        <begin position="12"/>
        <end position="85"/>
    </location>
</feature>
<dbReference type="InterPro" id="IPR018306">
    <property type="entry name" value="Phage_T5_Orf172_DNA-bd"/>
</dbReference>
<proteinExistence type="predicted"/>
<sequence>MLKAVKIYFIKDRERKAFKVGLSSNPQARLEALQTGNPNLLVLERVIENGTRAMERALHKQFIKDRLRGEWFRYYDIGDEILVQGKAGNTACLVIKADMDGKIMWETKFNLRPDEKDRCIVELDGDGNAVPEF</sequence>
<dbReference type="AlphaFoldDB" id="A0A0F8XI64"/>
<accession>A0A0F8XI64</accession>
<dbReference type="SMART" id="SM00974">
    <property type="entry name" value="T5orf172"/>
    <property type="match status" value="1"/>
</dbReference>